<gene>
    <name evidence="5" type="ORF">CBR_g5707</name>
</gene>
<dbReference type="Gene3D" id="2.130.10.10">
    <property type="entry name" value="YVTN repeat-like/Quinoprotein amine dehydrogenase"/>
    <property type="match status" value="2"/>
</dbReference>
<dbReference type="PROSITE" id="PS50082">
    <property type="entry name" value="WD_REPEATS_2"/>
    <property type="match status" value="4"/>
</dbReference>
<evidence type="ECO:0000256" key="1">
    <source>
        <dbReference type="PROSITE-ProRule" id="PRU00221"/>
    </source>
</evidence>
<dbReference type="Pfam" id="PF25171">
    <property type="entry name" value="Beta-prop_WDR36-Utp21_1st"/>
    <property type="match status" value="1"/>
</dbReference>
<dbReference type="InterPro" id="IPR001680">
    <property type="entry name" value="WD40_rpt"/>
</dbReference>
<feature type="repeat" description="WD" evidence="1">
    <location>
        <begin position="550"/>
        <end position="591"/>
    </location>
</feature>
<dbReference type="STRING" id="69332.A0A388KJ43"/>
<dbReference type="SUPFAM" id="SSF50978">
    <property type="entry name" value="WD40 repeat-like"/>
    <property type="match status" value="1"/>
</dbReference>
<evidence type="ECO:0000313" key="6">
    <source>
        <dbReference type="Proteomes" id="UP000265515"/>
    </source>
</evidence>
<name>A0A388KJ43_CHABU</name>
<dbReference type="OrthoDB" id="10250769at2759"/>
<feature type="compositionally biased region" description="Basic and acidic residues" evidence="2">
    <location>
        <begin position="672"/>
        <end position="700"/>
    </location>
</feature>
<dbReference type="InterPro" id="IPR007319">
    <property type="entry name" value="WDR36/Utp21_C"/>
</dbReference>
<dbReference type="Proteomes" id="UP000265515">
    <property type="component" value="Unassembled WGS sequence"/>
</dbReference>
<protein>
    <submittedName>
        <fullName evidence="5">Uncharacterized protein</fullName>
    </submittedName>
</protein>
<dbReference type="SUPFAM" id="SSF50998">
    <property type="entry name" value="Quinoprotein alcohol dehydrogenase-like"/>
    <property type="match status" value="1"/>
</dbReference>
<dbReference type="GO" id="GO:0034388">
    <property type="term" value="C:Pwp2p-containing subcomplex of 90S preribosome"/>
    <property type="evidence" value="ECO:0007669"/>
    <property type="project" value="TreeGrafter"/>
</dbReference>
<dbReference type="PANTHER" id="PTHR22840">
    <property type="entry name" value="WD REPEAT-CONTAINING PROTEIN 36"/>
    <property type="match status" value="1"/>
</dbReference>
<feature type="domain" description="WDR36/Utp21 C-terminal" evidence="3">
    <location>
        <begin position="718"/>
        <end position="942"/>
    </location>
</feature>
<dbReference type="Pfam" id="PF25168">
    <property type="entry name" value="Beta-prop_WDR36-Utp21_2nd"/>
    <property type="match status" value="1"/>
</dbReference>
<organism evidence="5 6">
    <name type="scientific">Chara braunii</name>
    <name type="common">Braun's stonewort</name>
    <dbReference type="NCBI Taxonomy" id="69332"/>
    <lineage>
        <taxon>Eukaryota</taxon>
        <taxon>Viridiplantae</taxon>
        <taxon>Streptophyta</taxon>
        <taxon>Charophyceae</taxon>
        <taxon>Charales</taxon>
        <taxon>Characeae</taxon>
        <taxon>Chara</taxon>
    </lineage>
</organism>
<dbReference type="PANTHER" id="PTHR22840:SF12">
    <property type="entry name" value="WD REPEAT-CONTAINING PROTEIN 36"/>
    <property type="match status" value="1"/>
</dbReference>
<evidence type="ECO:0000259" key="4">
    <source>
        <dbReference type="Pfam" id="PF25171"/>
    </source>
</evidence>
<dbReference type="SMART" id="SM00320">
    <property type="entry name" value="WD40"/>
    <property type="match status" value="10"/>
</dbReference>
<feature type="domain" description="WDR36/Utp21 N-terminal" evidence="4">
    <location>
        <begin position="30"/>
        <end position="295"/>
    </location>
</feature>
<keyword evidence="6" id="KW-1185">Reference proteome</keyword>
<proteinExistence type="predicted"/>
<evidence type="ECO:0000259" key="3">
    <source>
        <dbReference type="Pfam" id="PF04192"/>
    </source>
</evidence>
<dbReference type="FunFam" id="2.130.10.10:FF:000200">
    <property type="entry name" value="U3 small nucleolar RNA-associated protein 21"/>
    <property type="match status" value="1"/>
</dbReference>
<dbReference type="EMBL" id="BFEA01000125">
    <property type="protein sequence ID" value="GBG70074.1"/>
    <property type="molecule type" value="Genomic_DNA"/>
</dbReference>
<dbReference type="PROSITE" id="PS50294">
    <property type="entry name" value="WD_REPEATS_REGION"/>
    <property type="match status" value="2"/>
</dbReference>
<accession>A0A388KJ43</accession>
<dbReference type="AlphaFoldDB" id="A0A388KJ43"/>
<dbReference type="OMA" id="CIYAWRA"/>
<dbReference type="GO" id="GO:0032040">
    <property type="term" value="C:small-subunit processome"/>
    <property type="evidence" value="ECO:0007669"/>
    <property type="project" value="InterPro"/>
</dbReference>
<feature type="repeat" description="WD" evidence="1">
    <location>
        <begin position="261"/>
        <end position="292"/>
    </location>
</feature>
<evidence type="ECO:0000313" key="5">
    <source>
        <dbReference type="EMBL" id="GBG70074.1"/>
    </source>
</evidence>
<feature type="repeat" description="WD" evidence="1">
    <location>
        <begin position="467"/>
        <end position="508"/>
    </location>
</feature>
<reference evidence="5 6" key="1">
    <citation type="journal article" date="2018" name="Cell">
        <title>The Chara Genome: Secondary Complexity and Implications for Plant Terrestrialization.</title>
        <authorList>
            <person name="Nishiyama T."/>
            <person name="Sakayama H."/>
            <person name="Vries J.D."/>
            <person name="Buschmann H."/>
            <person name="Saint-Marcoux D."/>
            <person name="Ullrich K.K."/>
            <person name="Haas F.B."/>
            <person name="Vanderstraeten L."/>
            <person name="Becker D."/>
            <person name="Lang D."/>
            <person name="Vosolsobe S."/>
            <person name="Rombauts S."/>
            <person name="Wilhelmsson P.K.I."/>
            <person name="Janitza P."/>
            <person name="Kern R."/>
            <person name="Heyl A."/>
            <person name="Rumpler F."/>
            <person name="Villalobos L.I.A.C."/>
            <person name="Clay J.M."/>
            <person name="Skokan R."/>
            <person name="Toyoda A."/>
            <person name="Suzuki Y."/>
            <person name="Kagoshima H."/>
            <person name="Schijlen E."/>
            <person name="Tajeshwar N."/>
            <person name="Catarino B."/>
            <person name="Hetherington A.J."/>
            <person name="Saltykova A."/>
            <person name="Bonnot C."/>
            <person name="Breuninger H."/>
            <person name="Symeonidi A."/>
            <person name="Radhakrishnan G.V."/>
            <person name="Van Nieuwerburgh F."/>
            <person name="Deforce D."/>
            <person name="Chang C."/>
            <person name="Karol K.G."/>
            <person name="Hedrich R."/>
            <person name="Ulvskov P."/>
            <person name="Glockner G."/>
            <person name="Delwiche C.F."/>
            <person name="Petrasek J."/>
            <person name="Van de Peer Y."/>
            <person name="Friml J."/>
            <person name="Beilby M."/>
            <person name="Dolan L."/>
            <person name="Kohara Y."/>
            <person name="Sugano S."/>
            <person name="Fujiyama A."/>
            <person name="Delaux P.-M."/>
            <person name="Quint M."/>
            <person name="TheiBen G."/>
            <person name="Hagemann M."/>
            <person name="Harholt J."/>
            <person name="Dunand C."/>
            <person name="Zachgo S."/>
            <person name="Langdale J."/>
            <person name="Maumus F."/>
            <person name="Straeten D.V.D."/>
            <person name="Gould S.B."/>
            <person name="Rensing S.A."/>
        </authorList>
    </citation>
    <scope>NUCLEOTIDE SEQUENCE [LARGE SCALE GENOMIC DNA]</scope>
    <source>
        <strain evidence="5 6">S276</strain>
    </source>
</reference>
<dbReference type="InterPro" id="IPR059157">
    <property type="entry name" value="WDR36-Utp21_N"/>
</dbReference>
<keyword evidence="1" id="KW-0853">WD repeat</keyword>
<dbReference type="InterPro" id="IPR011047">
    <property type="entry name" value="Quinoprotein_ADH-like_sf"/>
</dbReference>
<dbReference type="InterPro" id="IPR036322">
    <property type="entry name" value="WD40_repeat_dom_sf"/>
</dbReference>
<feature type="repeat" description="WD" evidence="1">
    <location>
        <begin position="217"/>
        <end position="259"/>
    </location>
</feature>
<sequence length="946" mass="104354">MPIFYPYRALGYITDETPFSVVRRGADHTVIVSIGKAWQIYSCSKLTLQFVGPELEKRITAVVGKISSTFVAYGRKIGVFSRGTQVETWTGHTGRVLQMLVLGNYLLSLGDDKRLLIWRTGRAGGLDSEIQLDDSFTPTCLVHPETYLNKVLICSEEGRLQLWNIVSKKVIYEFKGWGSAVRCCVSSPALDVVGLGCANGCIHVLNLKYDETVMTLVHTTKGPVTALSFRTDGQPMLAAGGTSGEITIWNLEKQKLQSVIRTAHDGTISSLYFLPKEPMLISSAADNSLKMWIFDSDDGEARLLRFRSGHSAPPTCIQYYGQGRRILSAGQDRSFRLFSTVQDQQSKELSQGRLASKAKRYDIREEELRLPRVIAFAAADVRERDWCNVVTCHEGDSAAYTWRLQNFVIGEHILRAPGTKRSSITAVAISACGNFAVVGNAAGCIHRFNLQSGLHRGVFATQPGDSGTAHDKAVTGLECHSCNKSLVSAGYEGTLKIWGFRSRALQAVVDVGSPVVKLKFHSGNGLAVAVCDDQVLRLYDVENVRLVRKFDAHMDRITDVSFSQDGRWLLSSSMDSTLRIFDVVAARPLDTMRVDVPITSLSLSPHMDLIATTHVNRNGIYLWANHLLYSGLQAAELQGSGASKVIDVTHLPAVSMALPSSKSEEEEEEEEVKNKDSQATEEEAQGKDGAWAEDKGKEMESTNTEDELSGRRGMATRQLDPELVTLSLLPRAQWKGLVDLDIIKLRNKPAAPSKKPERAPFFLPTLPSLAGDPVFALPSSTENKGGELESDAKVVSRVRKSNSAADNAKYVSPFTQLLHKGASLNNYAELTALLHSMSPSAIDAEVRMMMVVEDEDGNCDDEERLQEIGMVLDFLIRETESNASFELIQAFMQLFLKVHGEVISGRSDLQSKARTLLAKQRCAWQRLDSLFQNLRCSVSFLTNSQQ</sequence>
<dbReference type="FunFam" id="2.130.10.10:FF:000109">
    <property type="entry name" value="WD repeat domain 36"/>
    <property type="match status" value="1"/>
</dbReference>
<dbReference type="GO" id="GO:0006364">
    <property type="term" value="P:rRNA processing"/>
    <property type="evidence" value="ECO:0007669"/>
    <property type="project" value="InterPro"/>
</dbReference>
<feature type="region of interest" description="Disordered" evidence="2">
    <location>
        <begin position="657"/>
        <end position="714"/>
    </location>
</feature>
<evidence type="ECO:0000256" key="2">
    <source>
        <dbReference type="SAM" id="MobiDB-lite"/>
    </source>
</evidence>
<dbReference type="Gramene" id="GBG70074">
    <property type="protein sequence ID" value="GBG70074"/>
    <property type="gene ID" value="CBR_g5707"/>
</dbReference>
<comment type="caution">
    <text evidence="5">The sequence shown here is derived from an EMBL/GenBank/DDBJ whole genome shotgun (WGS) entry which is preliminary data.</text>
</comment>
<dbReference type="InterPro" id="IPR015943">
    <property type="entry name" value="WD40/YVTN_repeat-like_dom_sf"/>
</dbReference>
<dbReference type="Pfam" id="PF04192">
    <property type="entry name" value="Utp21"/>
    <property type="match status" value="1"/>
</dbReference>